<dbReference type="PANTHER" id="PTHR30572">
    <property type="entry name" value="MEMBRANE COMPONENT OF TRANSPORTER-RELATED"/>
    <property type="match status" value="1"/>
</dbReference>
<sequence>MTLPFENDTRRIIHGLAKADLKTHKLKTFLTAIIIILATCLMATIFSVLVNDALDQANQAPYHAMYRAVNEDTKTTLQSDKDFEAVGIYKSFGNQVDRDGRTDLAYMDEQTLAFMGFRLVDGVIPDSENEVLVSETYLKNRALSVGDTFRFAYVDSLTNEEREEEFTVCGTIQNKEQERGEQFYVVTSNSFRMKYAQQYSQITSDFSTETAATVDVLVLLNSDYSSTGSDTQKDFLKSKGESAGIPSFDVIINESYIDGVYFDGTVIAAVIFFTIFLMFASSFVIYSIFYISIVNSMPMYAQLISLGTTQKQLRRFLNTQGNMLAVRFIPLGALISILLIVLISGVQWLLYDALITLFAILLIYVVIKFALRKPAKLLANASPIEAMKFRDGETAGSHKALKQITPDSLAKSNLHTNRKKNRMSIISLSISGTLMIALAILVSSINLPAMIRQSYPMDEDFQIGIQMDNFYERFPTIIQNNPLSGELMGQITDIPGVQKIVLDECVIGRLVESAVNYTSPEDNLELLNSLSPELIANVSEIASGTVSYDDLGTNEIVINKYRTDRSELNYGDLQVGDSLTFRFEVGGQIIEETFTVAGIAYFPSTGLFYCTQEAIEQISPYNNTTHISIFCDKNYTEPVKDRLASLISGNPNLRLKVYSEEYSMIAGFINVTMSSLYAVSAFVVIFGLLNMINMLINSAIIRKREFALLQAVGMTNRQLRKMLYREGMSVSIKSALLAAAFGITIGGLLCYLANKVMALKFVIFAIDPLPVLLFAAVLIGLQILVSYCICRSIEKTSLIENLRAE</sequence>
<evidence type="ECO:0000313" key="10">
    <source>
        <dbReference type="Proteomes" id="UP000183975"/>
    </source>
</evidence>
<dbReference type="AlphaFoldDB" id="A0A1M6K285"/>
<evidence type="ECO:0000259" key="8">
    <source>
        <dbReference type="Pfam" id="PF02687"/>
    </source>
</evidence>
<evidence type="ECO:0000313" key="9">
    <source>
        <dbReference type="EMBL" id="SHJ53071.1"/>
    </source>
</evidence>
<evidence type="ECO:0000256" key="5">
    <source>
        <dbReference type="ARBA" id="ARBA00023136"/>
    </source>
</evidence>
<evidence type="ECO:0000256" key="6">
    <source>
        <dbReference type="ARBA" id="ARBA00038076"/>
    </source>
</evidence>
<evidence type="ECO:0000256" key="1">
    <source>
        <dbReference type="ARBA" id="ARBA00004651"/>
    </source>
</evidence>
<dbReference type="GO" id="GO:0005886">
    <property type="term" value="C:plasma membrane"/>
    <property type="evidence" value="ECO:0007669"/>
    <property type="project" value="UniProtKB-SubCell"/>
</dbReference>
<feature type="transmembrane region" description="Helical" evidence="7">
    <location>
        <begin position="349"/>
        <end position="367"/>
    </location>
</feature>
<feature type="transmembrane region" description="Helical" evidence="7">
    <location>
        <begin position="425"/>
        <end position="447"/>
    </location>
</feature>
<dbReference type="GO" id="GO:0022857">
    <property type="term" value="F:transmembrane transporter activity"/>
    <property type="evidence" value="ECO:0007669"/>
    <property type="project" value="TreeGrafter"/>
</dbReference>
<dbReference type="EMBL" id="FRAH01000003">
    <property type="protein sequence ID" value="SHJ53071.1"/>
    <property type="molecule type" value="Genomic_DNA"/>
</dbReference>
<dbReference type="Proteomes" id="UP000183975">
    <property type="component" value="Unassembled WGS sequence"/>
</dbReference>
<evidence type="ECO:0000256" key="3">
    <source>
        <dbReference type="ARBA" id="ARBA00022692"/>
    </source>
</evidence>
<reference evidence="9 10" key="1">
    <citation type="submission" date="2016-11" db="EMBL/GenBank/DDBJ databases">
        <authorList>
            <person name="Jaros S."/>
            <person name="Januszkiewicz K."/>
            <person name="Wedrychowicz H."/>
        </authorList>
    </citation>
    <scope>NUCLEOTIDE SEQUENCE [LARGE SCALE GENOMIC DNA]</scope>
    <source>
        <strain evidence="9 10">DSM 14214</strain>
    </source>
</reference>
<name>A0A1M6K285_9FIRM</name>
<dbReference type="OrthoDB" id="9793166at2"/>
<feature type="transmembrane region" description="Helical" evidence="7">
    <location>
        <begin position="769"/>
        <end position="790"/>
    </location>
</feature>
<comment type="similarity">
    <text evidence="6">Belongs to the ABC-4 integral membrane protein family.</text>
</comment>
<proteinExistence type="inferred from homology"/>
<dbReference type="PANTHER" id="PTHR30572:SF4">
    <property type="entry name" value="ABC TRANSPORTER PERMEASE YTRF"/>
    <property type="match status" value="1"/>
</dbReference>
<keyword evidence="2" id="KW-1003">Cell membrane</keyword>
<feature type="transmembrane region" description="Helical" evidence="7">
    <location>
        <begin position="285"/>
        <end position="303"/>
    </location>
</feature>
<feature type="transmembrane region" description="Helical" evidence="7">
    <location>
        <begin position="260"/>
        <end position="279"/>
    </location>
</feature>
<evidence type="ECO:0000256" key="7">
    <source>
        <dbReference type="SAM" id="Phobius"/>
    </source>
</evidence>
<protein>
    <submittedName>
        <fullName evidence="9">Putative ABC transport system permease protein</fullName>
    </submittedName>
</protein>
<comment type="subcellular location">
    <subcellularLocation>
        <location evidence="1">Cell membrane</location>
        <topology evidence="1">Multi-pass membrane protein</topology>
    </subcellularLocation>
</comment>
<keyword evidence="3 7" id="KW-0812">Transmembrane</keyword>
<feature type="transmembrane region" description="Helical" evidence="7">
    <location>
        <begin position="730"/>
        <end position="754"/>
    </location>
</feature>
<evidence type="ECO:0000256" key="4">
    <source>
        <dbReference type="ARBA" id="ARBA00022989"/>
    </source>
</evidence>
<organism evidence="9 10">
    <name type="scientific">Anaerotignum lactatifermentans DSM 14214</name>
    <dbReference type="NCBI Taxonomy" id="1121323"/>
    <lineage>
        <taxon>Bacteria</taxon>
        <taxon>Bacillati</taxon>
        <taxon>Bacillota</taxon>
        <taxon>Clostridia</taxon>
        <taxon>Lachnospirales</taxon>
        <taxon>Anaerotignaceae</taxon>
        <taxon>Anaerotignum</taxon>
    </lineage>
</organism>
<evidence type="ECO:0000256" key="2">
    <source>
        <dbReference type="ARBA" id="ARBA00022475"/>
    </source>
</evidence>
<feature type="domain" description="ABC3 transporter permease C-terminal" evidence="8">
    <location>
        <begin position="678"/>
        <end position="789"/>
    </location>
</feature>
<feature type="transmembrane region" description="Helical" evidence="7">
    <location>
        <begin position="29"/>
        <end position="50"/>
    </location>
</feature>
<keyword evidence="5 7" id="KW-0472">Membrane</keyword>
<keyword evidence="4 7" id="KW-1133">Transmembrane helix</keyword>
<gene>
    <name evidence="9" type="ORF">SAMN02745138_00041</name>
</gene>
<dbReference type="RefSeq" id="WP_016147274.1">
    <property type="nucleotide sequence ID" value="NZ_FRAH01000003.1"/>
</dbReference>
<keyword evidence="10" id="KW-1185">Reference proteome</keyword>
<dbReference type="Pfam" id="PF02687">
    <property type="entry name" value="FtsX"/>
    <property type="match status" value="1"/>
</dbReference>
<dbReference type="InterPro" id="IPR003838">
    <property type="entry name" value="ABC3_permease_C"/>
</dbReference>
<feature type="transmembrane region" description="Helical" evidence="7">
    <location>
        <begin position="324"/>
        <end position="343"/>
    </location>
</feature>
<feature type="transmembrane region" description="Helical" evidence="7">
    <location>
        <begin position="676"/>
        <end position="696"/>
    </location>
</feature>
<dbReference type="InterPro" id="IPR050250">
    <property type="entry name" value="Macrolide_Exporter_MacB"/>
</dbReference>
<accession>A0A1M6K285</accession>